<dbReference type="InterPro" id="IPR008847">
    <property type="entry name" value="Suf"/>
</dbReference>
<dbReference type="GO" id="GO:0003723">
    <property type="term" value="F:RNA binding"/>
    <property type="evidence" value="ECO:0000318"/>
    <property type="project" value="GO_Central"/>
</dbReference>
<dbReference type="InterPro" id="IPR057302">
    <property type="entry name" value="Rrp5_S1"/>
</dbReference>
<dbReference type="InterPro" id="IPR011990">
    <property type="entry name" value="TPR-like_helical_dom_sf"/>
</dbReference>
<protein>
    <recommendedName>
        <fullName evidence="6">S1 motif domain-containing protein</fullName>
    </recommendedName>
</protein>
<dbReference type="InterPro" id="IPR045209">
    <property type="entry name" value="Rrp5"/>
</dbReference>
<dbReference type="FunFam" id="1.25.40.10:FF:000065">
    <property type="entry name" value="Programmed cell death 11"/>
    <property type="match status" value="1"/>
</dbReference>
<dbReference type="GeneTree" id="ENSGT00390000012228"/>
<name>F6UDJ0_CIOIN</name>
<dbReference type="FunFam" id="2.40.50.140:FF:000103">
    <property type="entry name" value="protein RRP5 homolog"/>
    <property type="match status" value="2"/>
</dbReference>
<evidence type="ECO:0000256" key="2">
    <source>
        <dbReference type="ARBA" id="ARBA00022552"/>
    </source>
</evidence>
<dbReference type="Pfam" id="PF23459">
    <property type="entry name" value="S1_RRP5"/>
    <property type="match status" value="2"/>
</dbReference>
<dbReference type="Proteomes" id="UP000008144">
    <property type="component" value="Unassembled WGS sequence"/>
</dbReference>
<dbReference type="CDD" id="cd05693">
    <property type="entry name" value="S1_Rrp5_repeat_hs1_sc1"/>
    <property type="match status" value="1"/>
</dbReference>
<reference evidence="7" key="3">
    <citation type="submission" date="2025-09" db="UniProtKB">
        <authorList>
            <consortium name="Ensembl"/>
        </authorList>
    </citation>
    <scope>IDENTIFICATION</scope>
</reference>
<feature type="domain" description="S1 motif" evidence="6">
    <location>
        <begin position="1289"/>
        <end position="1361"/>
    </location>
</feature>
<accession>F6UDJ0</accession>
<dbReference type="Pfam" id="PF05843">
    <property type="entry name" value="Suf"/>
    <property type="match status" value="1"/>
</dbReference>
<keyword evidence="4" id="KW-0677">Repeat</keyword>
<dbReference type="InParanoid" id="F6UDJ0"/>
<reference evidence="8" key="1">
    <citation type="journal article" date="2002" name="Science">
        <title>The draft genome of Ciona intestinalis: insights into chordate and vertebrate origins.</title>
        <authorList>
            <person name="Dehal P."/>
            <person name="Satou Y."/>
            <person name="Campbell R.K."/>
            <person name="Chapman J."/>
            <person name="Degnan B."/>
            <person name="De Tomaso A."/>
            <person name="Davidson B."/>
            <person name="Di Gregorio A."/>
            <person name="Gelpke M."/>
            <person name="Goodstein D.M."/>
            <person name="Harafuji N."/>
            <person name="Hastings K.E."/>
            <person name="Ho I."/>
            <person name="Hotta K."/>
            <person name="Huang W."/>
            <person name="Kawashima T."/>
            <person name="Lemaire P."/>
            <person name="Martinez D."/>
            <person name="Meinertzhagen I.A."/>
            <person name="Necula S."/>
            <person name="Nonaka M."/>
            <person name="Putnam N."/>
            <person name="Rash S."/>
            <person name="Saiga H."/>
            <person name="Satake M."/>
            <person name="Terry A."/>
            <person name="Yamada L."/>
            <person name="Wang H.G."/>
            <person name="Awazu S."/>
            <person name="Azumi K."/>
            <person name="Boore J."/>
            <person name="Branno M."/>
            <person name="Chin-Bow S."/>
            <person name="DeSantis R."/>
            <person name="Doyle S."/>
            <person name="Francino P."/>
            <person name="Keys D.N."/>
            <person name="Haga S."/>
            <person name="Hayashi H."/>
            <person name="Hino K."/>
            <person name="Imai K.S."/>
            <person name="Inaba K."/>
            <person name="Kano S."/>
            <person name="Kobayashi K."/>
            <person name="Kobayashi M."/>
            <person name="Lee B.I."/>
            <person name="Makabe K.W."/>
            <person name="Manohar C."/>
            <person name="Matassi G."/>
            <person name="Medina M."/>
            <person name="Mochizuki Y."/>
            <person name="Mount S."/>
            <person name="Morishita T."/>
            <person name="Miura S."/>
            <person name="Nakayama A."/>
            <person name="Nishizaka S."/>
            <person name="Nomoto H."/>
            <person name="Ohta F."/>
            <person name="Oishi K."/>
            <person name="Rigoutsos I."/>
            <person name="Sano M."/>
            <person name="Sasaki A."/>
            <person name="Sasakura Y."/>
            <person name="Shoguchi E."/>
            <person name="Shin-i T."/>
            <person name="Spagnuolo A."/>
            <person name="Stainier D."/>
            <person name="Suzuki M.M."/>
            <person name="Tassy O."/>
            <person name="Takatori N."/>
            <person name="Tokuoka M."/>
            <person name="Yagi K."/>
            <person name="Yoshizaki F."/>
            <person name="Wada S."/>
            <person name="Zhang C."/>
            <person name="Hyatt P.D."/>
            <person name="Larimer F."/>
            <person name="Detter C."/>
            <person name="Doggett N."/>
            <person name="Glavina T."/>
            <person name="Hawkins T."/>
            <person name="Richardson P."/>
            <person name="Lucas S."/>
            <person name="Kohara Y."/>
            <person name="Levine M."/>
            <person name="Satoh N."/>
            <person name="Rokhsar D.S."/>
        </authorList>
    </citation>
    <scope>NUCLEOTIDE SEQUENCE [LARGE SCALE GENOMIC DNA]</scope>
</reference>
<keyword evidence="3" id="KW-0597">Phosphoprotein</keyword>
<dbReference type="STRING" id="7719.ENSCINP00000005538"/>
<evidence type="ECO:0000256" key="5">
    <source>
        <dbReference type="ARBA" id="ARBA00023242"/>
    </source>
</evidence>
<keyword evidence="2" id="KW-0698">rRNA processing</keyword>
<dbReference type="PANTHER" id="PTHR23270:SF10">
    <property type="entry name" value="PROTEIN RRP5 HOMOLOG"/>
    <property type="match status" value="1"/>
</dbReference>
<dbReference type="FunFam" id="2.40.50.140:FF:000697">
    <property type="entry name" value="Predicted protein"/>
    <property type="match status" value="1"/>
</dbReference>
<dbReference type="PROSITE" id="PS50126">
    <property type="entry name" value="S1"/>
    <property type="match status" value="8"/>
</dbReference>
<evidence type="ECO:0000313" key="8">
    <source>
        <dbReference type="Proteomes" id="UP000008144"/>
    </source>
</evidence>
<feature type="domain" description="S1 motif" evidence="6">
    <location>
        <begin position="702"/>
        <end position="771"/>
    </location>
</feature>
<dbReference type="InterPro" id="IPR048059">
    <property type="entry name" value="Rrp5_S1_rpt_hs1_sc1"/>
</dbReference>
<evidence type="ECO:0000256" key="3">
    <source>
        <dbReference type="ARBA" id="ARBA00022553"/>
    </source>
</evidence>
<keyword evidence="5" id="KW-0539">Nucleus</keyword>
<dbReference type="Pfam" id="PF00575">
    <property type="entry name" value="S1"/>
    <property type="match status" value="1"/>
</dbReference>
<feature type="domain" description="S1 motif" evidence="6">
    <location>
        <begin position="176"/>
        <end position="240"/>
    </location>
</feature>
<evidence type="ECO:0000259" key="6">
    <source>
        <dbReference type="PROSITE" id="PS50126"/>
    </source>
</evidence>
<dbReference type="SMART" id="SM00316">
    <property type="entry name" value="S1"/>
    <property type="match status" value="8"/>
</dbReference>
<dbReference type="InterPro" id="IPR003029">
    <property type="entry name" value="S1_domain"/>
</dbReference>
<dbReference type="SUPFAM" id="SSF48452">
    <property type="entry name" value="TPR-like"/>
    <property type="match status" value="1"/>
</dbReference>
<dbReference type="SUPFAM" id="SSF50249">
    <property type="entry name" value="Nucleic acid-binding proteins"/>
    <property type="match status" value="8"/>
</dbReference>
<dbReference type="FunCoup" id="F6UDJ0">
    <property type="interactions" value="590"/>
</dbReference>
<feature type="domain" description="S1 motif" evidence="6">
    <location>
        <begin position="1196"/>
        <end position="1263"/>
    </location>
</feature>
<organism evidence="7 8">
    <name type="scientific">Ciona intestinalis</name>
    <name type="common">Transparent sea squirt</name>
    <name type="synonym">Ascidia intestinalis</name>
    <dbReference type="NCBI Taxonomy" id="7719"/>
    <lineage>
        <taxon>Eukaryota</taxon>
        <taxon>Metazoa</taxon>
        <taxon>Chordata</taxon>
        <taxon>Tunicata</taxon>
        <taxon>Ascidiacea</taxon>
        <taxon>Phlebobranchia</taxon>
        <taxon>Cionidae</taxon>
        <taxon>Ciona</taxon>
    </lineage>
</organism>
<dbReference type="Gene3D" id="1.25.40.10">
    <property type="entry name" value="Tetratricopeptide repeat domain"/>
    <property type="match status" value="1"/>
</dbReference>
<dbReference type="Ensembl" id="ENSCINT00000005538.3">
    <property type="protein sequence ID" value="ENSCINP00000005538.3"/>
    <property type="gene ID" value="ENSCING00000002715.3"/>
</dbReference>
<feature type="domain" description="S1 motif" evidence="6">
    <location>
        <begin position="992"/>
        <end position="1072"/>
    </location>
</feature>
<dbReference type="GO" id="GO:0005730">
    <property type="term" value="C:nucleolus"/>
    <property type="evidence" value="ECO:0000318"/>
    <property type="project" value="GO_Central"/>
</dbReference>
<dbReference type="FunFam" id="2.40.50.140:FF:000200">
    <property type="entry name" value="Programmed cell death 11"/>
    <property type="match status" value="1"/>
</dbReference>
<dbReference type="GO" id="GO:0032040">
    <property type="term" value="C:small-subunit processome"/>
    <property type="evidence" value="ECO:0000318"/>
    <property type="project" value="GO_Central"/>
</dbReference>
<evidence type="ECO:0000313" key="7">
    <source>
        <dbReference type="Ensembl" id="ENSCINP00000005538.3"/>
    </source>
</evidence>
<dbReference type="Gene3D" id="2.40.50.140">
    <property type="entry name" value="Nucleic acid-binding proteins"/>
    <property type="match status" value="8"/>
</dbReference>
<dbReference type="InterPro" id="IPR012340">
    <property type="entry name" value="NA-bd_OB-fold"/>
</dbReference>
<keyword evidence="8" id="KW-1185">Reference proteome</keyword>
<feature type="domain" description="S1 motif" evidence="6">
    <location>
        <begin position="524"/>
        <end position="593"/>
    </location>
</feature>
<evidence type="ECO:0000256" key="4">
    <source>
        <dbReference type="ARBA" id="ARBA00022737"/>
    </source>
</evidence>
<dbReference type="FunFam" id="2.40.50.140:FF:000155">
    <property type="entry name" value="rRNA biogenesis protein RRP5"/>
    <property type="match status" value="1"/>
</dbReference>
<dbReference type="PANTHER" id="PTHR23270">
    <property type="entry name" value="PROGRAMMED CELL DEATH PROTEIN 11 PRE-RRNA PROCESSING PROTEIN RRP5"/>
    <property type="match status" value="1"/>
</dbReference>
<feature type="domain" description="S1 motif" evidence="6">
    <location>
        <begin position="435"/>
        <end position="504"/>
    </location>
</feature>
<comment type="subcellular location">
    <subcellularLocation>
        <location evidence="1">Nucleus</location>
        <location evidence="1">Nucleolus</location>
    </subcellularLocation>
</comment>
<dbReference type="HOGENOM" id="CLU_000845_0_0_1"/>
<reference evidence="7" key="2">
    <citation type="submission" date="2025-08" db="UniProtKB">
        <authorList>
            <consortium name="Ensembl"/>
        </authorList>
    </citation>
    <scope>IDENTIFICATION</scope>
</reference>
<dbReference type="FunFam" id="2.40.50.140:FF:000175">
    <property type="entry name" value="Programmed cell death 11"/>
    <property type="match status" value="1"/>
</dbReference>
<sequence>FKMSELCFPRGKPTTTTQKRKFQDNGNENLFTENRFKTSEKKDKKIRKKEKDFEEDIEEEIVKKQNVEVLQFKKVEVGMLFVGCVKDIYELELVMCLPDHLIGYVKATRISRTFSEKLEKTLYCDETTTPLNEIFKVGELLVCSVASVNPVTKSLQLSIDPQCVNANLNFTALHPGMFVAASVKSKEDHGFQLDIGKDGTSGFLPLKYKDPETHLPTGGVIRCVIVEVKNGGKILILSNEKKKMNKTLKTNEQTAPLVAVITIIIFPQQSVWTPSGDLSSPRRAPKFPNLLRYFPCLSNTFTQLLRLSLMSICCCDVIRFVEFVISMIIKTGYKISMFCVNRNFVGCDVRVVTSQYMTSQYLSIQSVDNNGPSAVIFKRNLSDKISENILEEWKEKKNFESRVIDVSSINMTLELSAKRSVLDAKYLRYEDIIPGTLVQCKITQVQQKGLQVVLGSGLMGFVSKLHLSDIILQHPEKIFNEGNVIRCRVLTSSAKRRHLHLTHKQSLVGSKLPIVTNYDVIKRDDVIHGFISNIKPFGCFVKFYDDVTGFVPHHQLSATPVQNPQKLFFIGQVVKCRVISNDAGNKKLKLSFRTMNEKRVVEHNVKPGMMVNVKVIMKEQSHLSVKIMGDESEQSDWPTAMISQYQLSDFVEISRSIFTLVREETVLNDCIVVATKQQIQVSRKHSLVERGLKVDFCDLIIGQLLRCFVRQITSYGVFVETVGGLVGLCPKSAICDKYLADVNDRFITGQSVVAVVTGIEDDRKRFLVSLRLSQCPLIDEQPIISQYSDEMKKIKKFFPKDKMPVVDFYSSSKQKVKEMLERQIRAQVLFFNDDIIMGFVVNNGRLVQVFRKNHWNEKKVLVEIGQNINIEIIQRKKNKSFCEKCRKLLKKRQIRAQVLFFNDDIIMGFVVNNGRLVQVFRKNHWNEKKVLVEIGQNINIEIIQRSVLPGNTGNTAEFLPGNTAEFLPGNTGKIQESSSDVGDFPFLDISVGSKVRGEVASIRATTAIVKLTSLPIVHGHHQVGRIHASEVFEECKQNVSPMNNLKVGDTISCTVIGVRDVMTHRFLEITNRKATRGVIELSLWRSVPPPGDKIDAEFPVGKKTKVFVKNVGNYLKVFLFQFDRSRESYLVEVRPGVRGFIPKLLAMDGGKMGQGKMKQGRCVECIVVKHGDPIMFACRGALTNGVGEDVCDIAVGHVTNGEIREIVADGALVRMELRGKGKIFSTDISDEFLDGMLKNFRVGQIIRCRVIGRSNEGFVLTMRKSLMHEICDLEPVDRDICDITDVKPKQIFRGIIKVCSESGIFVTLSRCVHGRVTFANASKFYISDHTEAIKIFYPGRIVHCCVISVSPQDGRVELSMLERDTGHCDIINDENRFPLRLKRKREETKTQQKKKKTRILKSAPKSSVENLIKQSEFKEDNIKVATTVGDCDVIEPGFVWDDDVTIDSNKEDIMTTDNEICSKRKVNDDNPPESAVEWEKLLLLHHNESMLWIRFMAFHLRSREIEKARNVAEKSLTLIDRSAENERLNIWSALLNLENNYGCDVTMKQTMERALKCSDQLKVYFRVVKIYEESGKKEKAGEMLEKMTNKFRQNKEVWLAHIRHQMEESHYKEAQESLKRCLLSLPKKQNLEIISKFAQMEFTLGEAERGRTMFENILENYRKRTDIWSIYVDALVKAGMYDAARDVFNRVTSLSLSSKKMKTFYRRFVEFETKHGNDDDAKIVKEKALKYAESLVEQVMAE</sequence>
<dbReference type="SMART" id="SM00386">
    <property type="entry name" value="HAT"/>
    <property type="match status" value="5"/>
</dbReference>
<dbReference type="GO" id="GO:0006364">
    <property type="term" value="P:rRNA processing"/>
    <property type="evidence" value="ECO:0007669"/>
    <property type="project" value="UniProtKB-KW"/>
</dbReference>
<evidence type="ECO:0000256" key="1">
    <source>
        <dbReference type="ARBA" id="ARBA00004604"/>
    </source>
</evidence>
<dbReference type="OMA" id="GQYLRAY"/>
<feature type="domain" description="S1 motif" evidence="6">
    <location>
        <begin position="78"/>
        <end position="160"/>
    </location>
</feature>
<dbReference type="InterPro" id="IPR003107">
    <property type="entry name" value="HAT"/>
</dbReference>
<proteinExistence type="predicted"/>